<evidence type="ECO:0000256" key="1">
    <source>
        <dbReference type="SAM" id="MobiDB-lite"/>
    </source>
</evidence>
<accession>A0A2H0UL56</accession>
<dbReference type="Proteomes" id="UP000229526">
    <property type="component" value="Unassembled WGS sequence"/>
</dbReference>
<feature type="compositionally biased region" description="Basic and acidic residues" evidence="1">
    <location>
        <begin position="109"/>
        <end position="123"/>
    </location>
</feature>
<evidence type="ECO:0000313" key="3">
    <source>
        <dbReference type="EMBL" id="PIR87139.1"/>
    </source>
</evidence>
<gene>
    <name evidence="3" type="ORF">COU11_02025</name>
</gene>
<evidence type="ECO:0000256" key="2">
    <source>
        <dbReference type="SAM" id="Phobius"/>
    </source>
</evidence>
<dbReference type="AlphaFoldDB" id="A0A2H0UL56"/>
<comment type="caution">
    <text evidence="3">The sequence shown here is derived from an EMBL/GenBank/DDBJ whole genome shotgun (WGS) entry which is preliminary data.</text>
</comment>
<keyword evidence="2" id="KW-0812">Transmembrane</keyword>
<name>A0A2H0UL56_9BACT</name>
<keyword evidence="2" id="KW-0472">Membrane</keyword>
<feature type="transmembrane region" description="Helical" evidence="2">
    <location>
        <begin position="170"/>
        <end position="191"/>
    </location>
</feature>
<feature type="region of interest" description="Disordered" evidence="1">
    <location>
        <begin position="109"/>
        <end position="149"/>
    </location>
</feature>
<feature type="non-terminal residue" evidence="3">
    <location>
        <position position="242"/>
    </location>
</feature>
<proteinExistence type="predicted"/>
<protein>
    <submittedName>
        <fullName evidence="3">Uncharacterized protein</fullName>
    </submittedName>
</protein>
<reference evidence="4" key="1">
    <citation type="submission" date="2017-09" db="EMBL/GenBank/DDBJ databases">
        <title>Depth-based differentiation of microbial function through sediment-hosted aquifers and enrichment of novel symbionts in the deep terrestrial subsurface.</title>
        <authorList>
            <person name="Probst A.J."/>
            <person name="Ladd B."/>
            <person name="Jarett J.K."/>
            <person name="Geller-Mcgrath D.E."/>
            <person name="Sieber C.M.K."/>
            <person name="Emerson J.B."/>
            <person name="Anantharaman K."/>
            <person name="Thomas B.C."/>
            <person name="Malmstrom R."/>
            <person name="Stieglmeier M."/>
            <person name="Klingl A."/>
            <person name="Woyke T."/>
            <person name="Ryan C.M."/>
            <person name="Banfield J.F."/>
        </authorList>
    </citation>
    <scope>NUCLEOTIDE SEQUENCE [LARGE SCALE GENOMIC DNA]</scope>
</reference>
<keyword evidence="2" id="KW-1133">Transmembrane helix</keyword>
<organism evidence="3 4">
    <name type="scientific">Candidatus Harrisonbacteria bacterium CG10_big_fil_rev_8_21_14_0_10_49_15</name>
    <dbReference type="NCBI Taxonomy" id="1974587"/>
    <lineage>
        <taxon>Bacteria</taxon>
        <taxon>Candidatus Harrisoniibacteriota</taxon>
    </lineage>
</organism>
<dbReference type="EMBL" id="PFBD01000019">
    <property type="protein sequence ID" value="PIR87139.1"/>
    <property type="molecule type" value="Genomic_DNA"/>
</dbReference>
<sequence length="242" mass="27264">MIRKNSRKPVERIQVSKNDEIALIVERIIDANADEVVLTVPRFSRLVESPANFHLIKREAELLNKHIIIESVDDKAIKLAEGIALDSLNPILVKKRQFADIVSAPAMDIEKPTSHDNDNRKVAPEPAPTEAKRDRQTAAAESSPRPKPDKKYRFWFTKLANSQRPPKKRWLIIISAIVITFFLAFSMAKLLPRADIVITTAKIPWAFEDTLALGKNEGTAQLFHDSRNMTVAFPASGIQKIQ</sequence>
<evidence type="ECO:0000313" key="4">
    <source>
        <dbReference type="Proteomes" id="UP000229526"/>
    </source>
</evidence>